<sequence length="70" mass="7620">MHAAAGCFDDADDDNDDDERTTSLPRSPLCTYLSDRPDGILVRGSPPAFIQIAQMQVGGMALILFLTHVR</sequence>
<keyword evidence="4" id="KW-1185">Reference proteome</keyword>
<feature type="compositionally biased region" description="Acidic residues" evidence="1">
    <location>
        <begin position="9"/>
        <end position="19"/>
    </location>
</feature>
<evidence type="ECO:0000313" key="3">
    <source>
        <dbReference type="EMBL" id="KYN28100.1"/>
    </source>
</evidence>
<accession>A0A195EIL7</accession>
<keyword evidence="2" id="KW-0812">Transmembrane</keyword>
<organism evidence="3 4">
    <name type="scientific">Trachymyrmex cornetzi</name>
    <dbReference type="NCBI Taxonomy" id="471704"/>
    <lineage>
        <taxon>Eukaryota</taxon>
        <taxon>Metazoa</taxon>
        <taxon>Ecdysozoa</taxon>
        <taxon>Arthropoda</taxon>
        <taxon>Hexapoda</taxon>
        <taxon>Insecta</taxon>
        <taxon>Pterygota</taxon>
        <taxon>Neoptera</taxon>
        <taxon>Endopterygota</taxon>
        <taxon>Hymenoptera</taxon>
        <taxon>Apocrita</taxon>
        <taxon>Aculeata</taxon>
        <taxon>Formicoidea</taxon>
        <taxon>Formicidae</taxon>
        <taxon>Myrmicinae</taxon>
        <taxon>Trachymyrmex</taxon>
    </lineage>
</organism>
<dbReference type="Proteomes" id="UP000078492">
    <property type="component" value="Unassembled WGS sequence"/>
</dbReference>
<dbReference type="AlphaFoldDB" id="A0A195EIL7"/>
<dbReference type="EMBL" id="KQ978822">
    <property type="protein sequence ID" value="KYN28100.1"/>
    <property type="molecule type" value="Genomic_DNA"/>
</dbReference>
<keyword evidence="2" id="KW-1133">Transmembrane helix</keyword>
<feature type="transmembrane region" description="Helical" evidence="2">
    <location>
        <begin position="48"/>
        <end position="67"/>
    </location>
</feature>
<gene>
    <name evidence="3" type="ORF">ALC57_02536</name>
</gene>
<evidence type="ECO:0000256" key="1">
    <source>
        <dbReference type="SAM" id="MobiDB-lite"/>
    </source>
</evidence>
<feature type="region of interest" description="Disordered" evidence="1">
    <location>
        <begin position="1"/>
        <end position="28"/>
    </location>
</feature>
<keyword evidence="2" id="KW-0472">Membrane</keyword>
<proteinExistence type="predicted"/>
<evidence type="ECO:0000313" key="4">
    <source>
        <dbReference type="Proteomes" id="UP000078492"/>
    </source>
</evidence>
<name>A0A195EIL7_9HYME</name>
<evidence type="ECO:0000256" key="2">
    <source>
        <dbReference type="SAM" id="Phobius"/>
    </source>
</evidence>
<protein>
    <submittedName>
        <fullName evidence="3">Uncharacterized protein</fullName>
    </submittedName>
</protein>
<reference evidence="3 4" key="1">
    <citation type="submission" date="2015-09" db="EMBL/GenBank/DDBJ databases">
        <title>Trachymyrmex cornetzi WGS genome.</title>
        <authorList>
            <person name="Nygaard S."/>
            <person name="Hu H."/>
            <person name="Boomsma J."/>
            <person name="Zhang G."/>
        </authorList>
    </citation>
    <scope>NUCLEOTIDE SEQUENCE [LARGE SCALE GENOMIC DNA]</scope>
    <source>
        <strain evidence="3">Tcor2-1</strain>
        <tissue evidence="3">Whole body</tissue>
    </source>
</reference>